<reference evidence="1" key="1">
    <citation type="submission" date="2021-01" db="EMBL/GenBank/DDBJ databases">
        <authorList>
            <consortium name="Genoscope - CEA"/>
            <person name="William W."/>
        </authorList>
    </citation>
    <scope>NUCLEOTIDE SEQUENCE</scope>
</reference>
<name>A0A8S1VNN1_PAROT</name>
<protein>
    <submittedName>
        <fullName evidence="1">Uncharacterized protein</fullName>
    </submittedName>
</protein>
<proteinExistence type="predicted"/>
<accession>A0A8S1VNN1</accession>
<evidence type="ECO:0000313" key="1">
    <source>
        <dbReference type="EMBL" id="CAD8178251.1"/>
    </source>
</evidence>
<comment type="caution">
    <text evidence="1">The sequence shown here is derived from an EMBL/GenBank/DDBJ whole genome shotgun (WGS) entry which is preliminary data.</text>
</comment>
<dbReference type="Proteomes" id="UP000683925">
    <property type="component" value="Unassembled WGS sequence"/>
</dbReference>
<dbReference type="EMBL" id="CAJJDP010000069">
    <property type="protein sequence ID" value="CAD8178251.1"/>
    <property type="molecule type" value="Genomic_DNA"/>
</dbReference>
<dbReference type="AlphaFoldDB" id="A0A8S1VNN1"/>
<evidence type="ECO:0000313" key="2">
    <source>
        <dbReference type="Proteomes" id="UP000683925"/>
    </source>
</evidence>
<organism evidence="1 2">
    <name type="scientific">Paramecium octaurelia</name>
    <dbReference type="NCBI Taxonomy" id="43137"/>
    <lineage>
        <taxon>Eukaryota</taxon>
        <taxon>Sar</taxon>
        <taxon>Alveolata</taxon>
        <taxon>Ciliophora</taxon>
        <taxon>Intramacronucleata</taxon>
        <taxon>Oligohymenophorea</taxon>
        <taxon>Peniculida</taxon>
        <taxon>Parameciidae</taxon>
        <taxon>Paramecium</taxon>
    </lineage>
</organism>
<sequence length="85" mass="9851">MNLYYLEVLAIVIKTQKQTLIQMGIFIIGGIGYEAPDGVVTTKDSIHLIGIFEPKKFKQCEIQQMIFTHHRILFNCRRLNLIDDL</sequence>
<keyword evidence="2" id="KW-1185">Reference proteome</keyword>
<gene>
    <name evidence="1" type="ORF">POCTA_138.1.T0700248</name>
</gene>